<dbReference type="AlphaFoldDB" id="A0A450Y3Y0"/>
<name>A0A450Y3Y0_9GAMM</name>
<evidence type="ECO:0000259" key="2">
    <source>
        <dbReference type="Pfam" id="PF13683"/>
    </source>
</evidence>
<dbReference type="InterPro" id="IPR001584">
    <property type="entry name" value="Integrase_cat-core"/>
</dbReference>
<dbReference type="InterPro" id="IPR036397">
    <property type="entry name" value="RNaseH_sf"/>
</dbReference>
<dbReference type="Pfam" id="PF13683">
    <property type="entry name" value="rve_3"/>
    <property type="match status" value="1"/>
</dbReference>
<dbReference type="InterPro" id="IPR012337">
    <property type="entry name" value="RNaseH-like_sf"/>
</dbReference>
<evidence type="ECO:0000313" key="3">
    <source>
        <dbReference type="EMBL" id="VFK36249.1"/>
    </source>
</evidence>
<evidence type="ECO:0000256" key="1">
    <source>
        <dbReference type="SAM" id="MobiDB-lite"/>
    </source>
</evidence>
<dbReference type="GO" id="GO:0003676">
    <property type="term" value="F:nucleic acid binding"/>
    <property type="evidence" value="ECO:0007669"/>
    <property type="project" value="InterPro"/>
</dbReference>
<gene>
    <name evidence="3" type="ORF">BECKLPF1236C_GA0070990_105462</name>
</gene>
<accession>A0A450Y3Y0</accession>
<dbReference type="EMBL" id="CAADFP010000546">
    <property type="protein sequence ID" value="VFK36249.1"/>
    <property type="molecule type" value="Genomic_DNA"/>
</dbReference>
<dbReference type="Gene3D" id="3.30.420.10">
    <property type="entry name" value="Ribonuclease H-like superfamily/Ribonuclease H"/>
    <property type="match status" value="1"/>
</dbReference>
<dbReference type="SUPFAM" id="SSF53098">
    <property type="entry name" value="Ribonuclease H-like"/>
    <property type="match status" value="1"/>
</dbReference>
<reference evidence="3" key="1">
    <citation type="submission" date="2019-02" db="EMBL/GenBank/DDBJ databases">
        <authorList>
            <person name="Gruber-Vodicka R. H."/>
            <person name="Seah K. B. B."/>
        </authorList>
    </citation>
    <scope>NUCLEOTIDE SEQUENCE</scope>
    <source>
        <strain evidence="3">BECK_S426</strain>
    </source>
</reference>
<organism evidence="3">
    <name type="scientific">Candidatus Kentrum sp. LPFa</name>
    <dbReference type="NCBI Taxonomy" id="2126335"/>
    <lineage>
        <taxon>Bacteria</taxon>
        <taxon>Pseudomonadati</taxon>
        <taxon>Pseudomonadota</taxon>
        <taxon>Gammaproteobacteria</taxon>
        <taxon>Candidatus Kentrum</taxon>
    </lineage>
</organism>
<sequence length="134" mass="15159">MRKGRLAEGIRREGLILHSDNGSPMRGATMLATLQKLGVIPSFSRPSVSDDNPYSESLFRTLKYCPAYPGKPFESLEQARGWVHGFAHWYNEKHRHSATEARTRPCWRKGKNSTRPPGQKIHFAGRAKPETGTR</sequence>
<feature type="domain" description="Integrase catalytic" evidence="2">
    <location>
        <begin position="38"/>
        <end position="103"/>
    </location>
</feature>
<proteinExistence type="predicted"/>
<protein>
    <submittedName>
        <fullName evidence="3">Integrase core domain-containing protein</fullName>
    </submittedName>
</protein>
<feature type="region of interest" description="Disordered" evidence="1">
    <location>
        <begin position="100"/>
        <end position="134"/>
    </location>
</feature>
<dbReference type="GO" id="GO:0015074">
    <property type="term" value="P:DNA integration"/>
    <property type="evidence" value="ECO:0007669"/>
    <property type="project" value="InterPro"/>
</dbReference>